<dbReference type="EC" id="4.1.2.13" evidence="3"/>
<dbReference type="Proteomes" id="UP000321635">
    <property type="component" value="Unassembled WGS sequence"/>
</dbReference>
<proteinExistence type="inferred from homology"/>
<dbReference type="Gene3D" id="3.20.20.70">
    <property type="entry name" value="Aldolase class I"/>
    <property type="match status" value="1"/>
</dbReference>
<dbReference type="Pfam" id="PF00274">
    <property type="entry name" value="Glycolytic"/>
    <property type="match status" value="1"/>
</dbReference>
<dbReference type="SUPFAM" id="SSF51569">
    <property type="entry name" value="Aldolase"/>
    <property type="match status" value="1"/>
</dbReference>
<sequence length="333" mass="36176">MTRPDVQRSARAVDAGICGTSCPGTHPEFSREKRKMSIERMKEQMSSKGGFIAALDQSGGSTPGALALYGIPEGSYSGDEEMFRLMHEMRCRIITSPAFTGEKVIGAILFERTMDGEVEGRSVPSYLWNDRGVVPFLKVDKGLEDEKNGVRLMKPIPGLDELLARAAKLGVYGTKERSVVNLPDREGIAAIAAQQLKLGEQIAAHGLVPILEPEVLIKSPDKKGAEAILREELLKGLDALPGDYKVMLKLTIPDVPDLYLDLVKHPRVERVVTLSGGYPLDEACERLAANHGLIASFSRALVGDLKVSMSDAEFDAALKTAIDKIYTASVEKV</sequence>
<evidence type="ECO:0000256" key="6">
    <source>
        <dbReference type="ARBA" id="ARBA00029799"/>
    </source>
</evidence>
<dbReference type="GO" id="GO:0006096">
    <property type="term" value="P:glycolytic process"/>
    <property type="evidence" value="ECO:0007669"/>
    <property type="project" value="UniProtKB-UniPathway"/>
</dbReference>
<dbReference type="AlphaFoldDB" id="A0A511XEQ0"/>
<keyword evidence="5" id="KW-0456">Lyase</keyword>
<gene>
    <name evidence="7" type="ORF">ANI02nite_32590</name>
</gene>
<evidence type="ECO:0000313" key="7">
    <source>
        <dbReference type="EMBL" id="GEN61375.1"/>
    </source>
</evidence>
<evidence type="ECO:0000256" key="2">
    <source>
        <dbReference type="ARBA" id="ARBA00010387"/>
    </source>
</evidence>
<dbReference type="PANTHER" id="PTHR11627">
    <property type="entry name" value="FRUCTOSE-BISPHOSPHATE ALDOLASE"/>
    <property type="match status" value="1"/>
</dbReference>
<dbReference type="STRING" id="1120919.GCA_000429165_03393"/>
<dbReference type="UniPathway" id="UPA00109">
    <property type="reaction ID" value="UER00183"/>
</dbReference>
<protein>
    <recommendedName>
        <fullName evidence="3">fructose-bisphosphate aldolase</fullName>
        <ecNumber evidence="3">4.1.2.13</ecNumber>
    </recommendedName>
    <alternativeName>
        <fullName evidence="6">Fructose-bisphosphate aldolase class I</fullName>
    </alternativeName>
</protein>
<evidence type="ECO:0000256" key="3">
    <source>
        <dbReference type="ARBA" id="ARBA00013068"/>
    </source>
</evidence>
<evidence type="ECO:0000256" key="1">
    <source>
        <dbReference type="ARBA" id="ARBA00004714"/>
    </source>
</evidence>
<comment type="pathway">
    <text evidence="1">Carbohydrate degradation; glycolysis; D-glyceraldehyde 3-phosphate and glycerone phosphate from D-glucose: step 4/4.</text>
</comment>
<dbReference type="NCBIfam" id="NF003784">
    <property type="entry name" value="PRK05377.1"/>
    <property type="match status" value="1"/>
</dbReference>
<comment type="caution">
    <text evidence="7">The sequence shown here is derived from an EMBL/GenBank/DDBJ whole genome shotgun (WGS) entry which is preliminary data.</text>
</comment>
<dbReference type="GO" id="GO:0004332">
    <property type="term" value="F:fructose-bisphosphate aldolase activity"/>
    <property type="evidence" value="ECO:0007669"/>
    <property type="project" value="UniProtKB-EC"/>
</dbReference>
<dbReference type="InterPro" id="IPR000741">
    <property type="entry name" value="FBA_I"/>
</dbReference>
<organism evidence="7 8">
    <name type="scientific">Acetobacter nitrogenifigens DSM 23921 = NBRC 105050</name>
    <dbReference type="NCBI Taxonomy" id="1120919"/>
    <lineage>
        <taxon>Bacteria</taxon>
        <taxon>Pseudomonadati</taxon>
        <taxon>Pseudomonadota</taxon>
        <taxon>Alphaproteobacteria</taxon>
        <taxon>Acetobacterales</taxon>
        <taxon>Acetobacteraceae</taxon>
        <taxon>Acetobacter</taxon>
    </lineage>
</organism>
<evidence type="ECO:0000256" key="5">
    <source>
        <dbReference type="ARBA" id="ARBA00023239"/>
    </source>
</evidence>
<keyword evidence="8" id="KW-1185">Reference proteome</keyword>
<comment type="similarity">
    <text evidence="2">Belongs to the class I fructose-bisphosphate aldolase family.</text>
</comment>
<reference evidence="7 8" key="1">
    <citation type="submission" date="2019-07" db="EMBL/GenBank/DDBJ databases">
        <title>Whole genome shotgun sequence of Acetobacter nitrogenifigens NBRC 105050.</title>
        <authorList>
            <person name="Hosoyama A."/>
            <person name="Uohara A."/>
            <person name="Ohji S."/>
            <person name="Ichikawa N."/>
        </authorList>
    </citation>
    <scope>NUCLEOTIDE SEQUENCE [LARGE SCALE GENOMIC DNA]</scope>
    <source>
        <strain evidence="7 8">NBRC 105050</strain>
    </source>
</reference>
<dbReference type="EMBL" id="BJYF01000033">
    <property type="protein sequence ID" value="GEN61375.1"/>
    <property type="molecule type" value="Genomic_DNA"/>
</dbReference>
<evidence type="ECO:0000313" key="8">
    <source>
        <dbReference type="Proteomes" id="UP000321635"/>
    </source>
</evidence>
<name>A0A511XEQ0_9PROT</name>
<evidence type="ECO:0000256" key="4">
    <source>
        <dbReference type="ARBA" id="ARBA00023152"/>
    </source>
</evidence>
<keyword evidence="4" id="KW-0324">Glycolysis</keyword>
<accession>A0A511XEQ0</accession>
<dbReference type="InterPro" id="IPR013785">
    <property type="entry name" value="Aldolase_TIM"/>
</dbReference>